<evidence type="ECO:0000313" key="1">
    <source>
        <dbReference type="EMBL" id="JAI00957.1"/>
    </source>
</evidence>
<accession>A0A0E9XET3</accession>
<reference evidence="1" key="1">
    <citation type="submission" date="2014-11" db="EMBL/GenBank/DDBJ databases">
        <authorList>
            <person name="Amaro Gonzalez C."/>
        </authorList>
    </citation>
    <scope>NUCLEOTIDE SEQUENCE</scope>
</reference>
<sequence length="82" mass="9736">MGKYFHKMKKSKSSNGLTYLLILKIMQSSSLEERTFQAFKKTELFQFVGFHQFTCNGFLKTCVSERLFVQSTLMIFFFVTYF</sequence>
<organism evidence="1">
    <name type="scientific">Anguilla anguilla</name>
    <name type="common">European freshwater eel</name>
    <name type="synonym">Muraena anguilla</name>
    <dbReference type="NCBI Taxonomy" id="7936"/>
    <lineage>
        <taxon>Eukaryota</taxon>
        <taxon>Metazoa</taxon>
        <taxon>Chordata</taxon>
        <taxon>Craniata</taxon>
        <taxon>Vertebrata</taxon>
        <taxon>Euteleostomi</taxon>
        <taxon>Actinopterygii</taxon>
        <taxon>Neopterygii</taxon>
        <taxon>Teleostei</taxon>
        <taxon>Anguilliformes</taxon>
        <taxon>Anguillidae</taxon>
        <taxon>Anguilla</taxon>
    </lineage>
</organism>
<protein>
    <submittedName>
        <fullName evidence="1">Uncharacterized protein</fullName>
    </submittedName>
</protein>
<name>A0A0E9XET3_ANGAN</name>
<reference evidence="1" key="2">
    <citation type="journal article" date="2015" name="Fish Shellfish Immunol.">
        <title>Early steps in the European eel (Anguilla anguilla)-Vibrio vulnificus interaction in the gills: Role of the RtxA13 toxin.</title>
        <authorList>
            <person name="Callol A."/>
            <person name="Pajuelo D."/>
            <person name="Ebbesson L."/>
            <person name="Teles M."/>
            <person name="MacKenzie S."/>
            <person name="Amaro C."/>
        </authorList>
    </citation>
    <scope>NUCLEOTIDE SEQUENCE</scope>
</reference>
<dbReference type="EMBL" id="GBXM01007621">
    <property type="protein sequence ID" value="JAI00957.1"/>
    <property type="molecule type" value="Transcribed_RNA"/>
</dbReference>
<proteinExistence type="predicted"/>
<dbReference type="AlphaFoldDB" id="A0A0E9XET3"/>